<organism evidence="4 5">
    <name type="scientific">Fragilariopsis cylindrus CCMP1102</name>
    <dbReference type="NCBI Taxonomy" id="635003"/>
    <lineage>
        <taxon>Eukaryota</taxon>
        <taxon>Sar</taxon>
        <taxon>Stramenopiles</taxon>
        <taxon>Ochrophyta</taxon>
        <taxon>Bacillariophyta</taxon>
        <taxon>Bacillariophyceae</taxon>
        <taxon>Bacillariophycidae</taxon>
        <taxon>Bacillariales</taxon>
        <taxon>Bacillariaceae</taxon>
        <taxon>Fragilariopsis</taxon>
    </lineage>
</organism>
<keyword evidence="2" id="KW-0732">Signal</keyword>
<keyword evidence="5" id="KW-1185">Reference proteome</keyword>
<dbReference type="OrthoDB" id="41213at2759"/>
<feature type="chain" id="PRO_5009193038" description="Protein kinase domain-containing protein" evidence="2">
    <location>
        <begin position="23"/>
        <end position="550"/>
    </location>
</feature>
<feature type="domain" description="Protein kinase" evidence="3">
    <location>
        <begin position="142"/>
        <end position="549"/>
    </location>
</feature>
<dbReference type="PANTHER" id="PTHR36796">
    <property type="entry name" value="PROTEIN KINASE SUPERFAMILY PROTEIN"/>
    <property type="match status" value="1"/>
</dbReference>
<dbReference type="AlphaFoldDB" id="A0A1E7FEK6"/>
<dbReference type="InParanoid" id="A0A1E7FEK6"/>
<dbReference type="PROSITE" id="PS50011">
    <property type="entry name" value="PROTEIN_KINASE_DOM"/>
    <property type="match status" value="1"/>
</dbReference>
<name>A0A1E7FEK6_9STRA</name>
<proteinExistence type="predicted"/>
<reference evidence="4 5" key="1">
    <citation type="submission" date="2016-09" db="EMBL/GenBank/DDBJ databases">
        <title>Extensive genetic diversity and differential bi-allelic expression allows diatom success in the polar Southern Ocean.</title>
        <authorList>
            <consortium name="DOE Joint Genome Institute"/>
            <person name="Mock T."/>
            <person name="Otillar R.P."/>
            <person name="Strauss J."/>
            <person name="Dupont C."/>
            <person name="Frickenhaus S."/>
            <person name="Maumus F."/>
            <person name="Mcmullan M."/>
            <person name="Sanges R."/>
            <person name="Schmutz J."/>
            <person name="Toseland A."/>
            <person name="Valas R."/>
            <person name="Veluchamy A."/>
            <person name="Ward B.J."/>
            <person name="Allen A."/>
            <person name="Barry K."/>
            <person name="Falciatore A."/>
            <person name="Ferrante M."/>
            <person name="Fortunato A.E."/>
            <person name="Gloeckner G."/>
            <person name="Gruber A."/>
            <person name="Hipkin R."/>
            <person name="Janech M."/>
            <person name="Kroth P."/>
            <person name="Leese F."/>
            <person name="Lindquist E."/>
            <person name="Lyon B.R."/>
            <person name="Martin J."/>
            <person name="Mayer C."/>
            <person name="Parker M."/>
            <person name="Quesneville H."/>
            <person name="Raymond J."/>
            <person name="Uhlig C."/>
            <person name="Valentin K.U."/>
            <person name="Worden A.Z."/>
            <person name="Armbrust E.V."/>
            <person name="Bowler C."/>
            <person name="Green B."/>
            <person name="Moulton V."/>
            <person name="Van Oosterhout C."/>
            <person name="Grigoriev I."/>
        </authorList>
    </citation>
    <scope>NUCLEOTIDE SEQUENCE [LARGE SCALE GENOMIC DNA]</scope>
    <source>
        <strain evidence="4 5">CCMP1102</strain>
    </source>
</reference>
<dbReference type="EMBL" id="KV784358">
    <property type="protein sequence ID" value="OEU16577.1"/>
    <property type="molecule type" value="Genomic_DNA"/>
</dbReference>
<accession>A0A1E7FEK6</accession>
<evidence type="ECO:0000259" key="3">
    <source>
        <dbReference type="PROSITE" id="PS50011"/>
    </source>
</evidence>
<protein>
    <recommendedName>
        <fullName evidence="3">Protein kinase domain-containing protein</fullName>
    </recommendedName>
</protein>
<evidence type="ECO:0000313" key="5">
    <source>
        <dbReference type="Proteomes" id="UP000095751"/>
    </source>
</evidence>
<dbReference type="GO" id="GO:0004672">
    <property type="term" value="F:protein kinase activity"/>
    <property type="evidence" value="ECO:0007669"/>
    <property type="project" value="InterPro"/>
</dbReference>
<evidence type="ECO:0000256" key="1">
    <source>
        <dbReference type="SAM" id="MobiDB-lite"/>
    </source>
</evidence>
<sequence>MFSFWYLLLPFSLVVLPGPCRSFLPQKNTCGNPSILSDAIRRLSLASSKEEWTSDFDGFVGDDNTSLSDFLAKSREGSNRDFTAVQTRLFSLGEDLIINDFIGNMGFDEVTDWEYYYDESESDNDDDEDRKVVEPNPFEKSMPKRTRISSGSVVRVFRAELVGRLGATISSRGLDRRILVKEYSGELALQLARNDQVAISRLQSQLMEKEKNKDAIEGGWIQCANARTVLARKDDAHVGDLLRTLSLTSFLGILGQVNLAEIDDMNPNEFYRALGVPPPKTNSVWVVYEYAGLNTIASYTSMAPEKKRAATPPKKNFFGRFVQPPALPPFRERANFVIKGIMKESLSALATIHEEGIVHRSIGRNSFVISSPTQNKAEASSIYFTRVSGLVVKLSDFGFAGLLEDSANDQEFISRARSFGLSFRTGDTSLTMTNFAMAEDLHALGFVFLGLLLVSLADLPENANAPMPNTDEDTIQKLLNEIFKLDFQAFREYVEAEEVWEKLVLLLDEKDGAGWTVLETLFKARETVAEKENSLKVITARGLLSNPFFQ</sequence>
<evidence type="ECO:0000313" key="4">
    <source>
        <dbReference type="EMBL" id="OEU16577.1"/>
    </source>
</evidence>
<evidence type="ECO:0000256" key="2">
    <source>
        <dbReference type="SAM" id="SignalP"/>
    </source>
</evidence>
<feature type="region of interest" description="Disordered" evidence="1">
    <location>
        <begin position="119"/>
        <end position="145"/>
    </location>
</feature>
<dbReference type="KEGG" id="fcy:FRACYDRAFT_185239"/>
<dbReference type="SUPFAM" id="SSF56112">
    <property type="entry name" value="Protein kinase-like (PK-like)"/>
    <property type="match status" value="1"/>
</dbReference>
<gene>
    <name evidence="4" type="ORF">FRACYDRAFT_185239</name>
</gene>
<dbReference type="InterPro" id="IPR011009">
    <property type="entry name" value="Kinase-like_dom_sf"/>
</dbReference>
<dbReference type="InterPro" id="IPR000719">
    <property type="entry name" value="Prot_kinase_dom"/>
</dbReference>
<feature type="signal peptide" evidence="2">
    <location>
        <begin position="1"/>
        <end position="22"/>
    </location>
</feature>
<dbReference type="PANTHER" id="PTHR36796:SF1">
    <property type="entry name" value="PROTEIN KINASE SUPERFAMILY PROTEIN"/>
    <property type="match status" value="1"/>
</dbReference>
<dbReference type="Gene3D" id="1.10.510.10">
    <property type="entry name" value="Transferase(Phosphotransferase) domain 1"/>
    <property type="match status" value="1"/>
</dbReference>
<feature type="compositionally biased region" description="Acidic residues" evidence="1">
    <location>
        <begin position="119"/>
        <end position="128"/>
    </location>
</feature>
<dbReference type="GO" id="GO:0005524">
    <property type="term" value="F:ATP binding"/>
    <property type="evidence" value="ECO:0007669"/>
    <property type="project" value="InterPro"/>
</dbReference>
<dbReference type="Proteomes" id="UP000095751">
    <property type="component" value="Unassembled WGS sequence"/>
</dbReference>